<dbReference type="CDD" id="cd13999">
    <property type="entry name" value="STKc_MAP3K-like"/>
    <property type="match status" value="1"/>
</dbReference>
<dbReference type="PANTHER" id="PTHR23257:SF958">
    <property type="entry name" value="SERINE_THREONINE-PROTEIN KINASE WNK4"/>
    <property type="match status" value="1"/>
</dbReference>
<dbReference type="SMART" id="SM00220">
    <property type="entry name" value="S_TKc"/>
    <property type="match status" value="1"/>
</dbReference>
<reference evidence="2" key="1">
    <citation type="submission" date="2016-10" db="EMBL/GenBank/DDBJ databases">
        <authorList>
            <person name="Benchimol M."/>
            <person name="Almeida L.G."/>
            <person name="Vasconcelos A.T."/>
            <person name="Perreira-Neves A."/>
            <person name="Rosa I.A."/>
            <person name="Tasca T."/>
            <person name="Bogo M.R."/>
            <person name="de Souza W."/>
        </authorList>
    </citation>
    <scope>NUCLEOTIDE SEQUENCE [LARGE SCALE GENOMIC DNA]</scope>
    <source>
        <strain evidence="2">K</strain>
    </source>
</reference>
<dbReference type="AlphaFoldDB" id="A0A1J4KZZ2"/>
<proteinExistence type="predicted"/>
<dbReference type="GO" id="GO:0004672">
    <property type="term" value="F:protein kinase activity"/>
    <property type="evidence" value="ECO:0007669"/>
    <property type="project" value="InterPro"/>
</dbReference>
<keyword evidence="2" id="KW-0418">Kinase</keyword>
<dbReference type="Gene3D" id="1.10.510.10">
    <property type="entry name" value="Transferase(Phosphotransferase) domain 1"/>
    <property type="match status" value="1"/>
</dbReference>
<dbReference type="InterPro" id="IPR008271">
    <property type="entry name" value="Ser/Thr_kinase_AS"/>
</dbReference>
<feature type="domain" description="Protein kinase" evidence="1">
    <location>
        <begin position="211"/>
        <end position="468"/>
    </location>
</feature>
<dbReference type="GeneID" id="94832442"/>
<keyword evidence="3" id="KW-1185">Reference proteome</keyword>
<dbReference type="PROSITE" id="PS50011">
    <property type="entry name" value="PROTEIN_KINASE_DOM"/>
    <property type="match status" value="1"/>
</dbReference>
<dbReference type="SUPFAM" id="SSF48371">
    <property type="entry name" value="ARM repeat"/>
    <property type="match status" value="1"/>
</dbReference>
<dbReference type="SUPFAM" id="SSF56112">
    <property type="entry name" value="Protein kinase-like (PK-like)"/>
    <property type="match status" value="1"/>
</dbReference>
<organism evidence="2 3">
    <name type="scientific">Tritrichomonas foetus</name>
    <dbReference type="NCBI Taxonomy" id="1144522"/>
    <lineage>
        <taxon>Eukaryota</taxon>
        <taxon>Metamonada</taxon>
        <taxon>Parabasalia</taxon>
        <taxon>Tritrichomonadida</taxon>
        <taxon>Tritrichomonadidae</taxon>
        <taxon>Tritrichomonas</taxon>
    </lineage>
</organism>
<name>A0A1J4KZZ2_9EUKA</name>
<keyword evidence="2" id="KW-0808">Transferase</keyword>
<dbReference type="RefSeq" id="XP_068368396.1">
    <property type="nucleotide sequence ID" value="XM_068497738.1"/>
</dbReference>
<dbReference type="InterPro" id="IPR011009">
    <property type="entry name" value="Kinase-like_dom_sf"/>
</dbReference>
<dbReference type="EMBL" id="MLAK01000250">
    <property type="protein sequence ID" value="OHT15260.1"/>
    <property type="molecule type" value="Genomic_DNA"/>
</dbReference>
<dbReference type="InterPro" id="IPR000719">
    <property type="entry name" value="Prot_kinase_dom"/>
</dbReference>
<protein>
    <submittedName>
        <fullName evidence="2">TKL family protein kinase</fullName>
    </submittedName>
</protein>
<dbReference type="PRINTS" id="PR00109">
    <property type="entry name" value="TYRKINASE"/>
</dbReference>
<evidence type="ECO:0000313" key="3">
    <source>
        <dbReference type="Proteomes" id="UP000179807"/>
    </source>
</evidence>
<dbReference type="VEuPathDB" id="TrichDB:TRFO_14309"/>
<dbReference type="InterPro" id="IPR001245">
    <property type="entry name" value="Ser-Thr/Tyr_kinase_cat_dom"/>
</dbReference>
<dbReference type="Pfam" id="PF07714">
    <property type="entry name" value="PK_Tyr_Ser-Thr"/>
    <property type="match status" value="1"/>
</dbReference>
<dbReference type="PROSITE" id="PS00108">
    <property type="entry name" value="PROTEIN_KINASE_ST"/>
    <property type="match status" value="1"/>
</dbReference>
<dbReference type="Proteomes" id="UP000179807">
    <property type="component" value="Unassembled WGS sequence"/>
</dbReference>
<dbReference type="GO" id="GO:0005524">
    <property type="term" value="F:ATP binding"/>
    <property type="evidence" value="ECO:0007669"/>
    <property type="project" value="InterPro"/>
</dbReference>
<dbReference type="OrthoDB" id="339325at2759"/>
<dbReference type="GO" id="GO:0007165">
    <property type="term" value="P:signal transduction"/>
    <property type="evidence" value="ECO:0007669"/>
    <property type="project" value="TreeGrafter"/>
</dbReference>
<accession>A0A1J4KZZ2</accession>
<dbReference type="GO" id="GO:0005737">
    <property type="term" value="C:cytoplasm"/>
    <property type="evidence" value="ECO:0007669"/>
    <property type="project" value="TreeGrafter"/>
</dbReference>
<evidence type="ECO:0000259" key="1">
    <source>
        <dbReference type="PROSITE" id="PS50011"/>
    </source>
</evidence>
<dbReference type="InterPro" id="IPR050167">
    <property type="entry name" value="Ser_Thr_protein_kinase"/>
</dbReference>
<comment type="caution">
    <text evidence="2">The sequence shown here is derived from an EMBL/GenBank/DDBJ whole genome shotgun (WGS) entry which is preliminary data.</text>
</comment>
<gene>
    <name evidence="2" type="ORF">TRFO_14309</name>
</gene>
<evidence type="ECO:0000313" key="2">
    <source>
        <dbReference type="EMBL" id="OHT15260.1"/>
    </source>
</evidence>
<dbReference type="PANTHER" id="PTHR23257">
    <property type="entry name" value="SERINE-THREONINE PROTEIN KINASE"/>
    <property type="match status" value="1"/>
</dbReference>
<sequence length="801" mass="89815">MRSETVVFSTNDMCQELSRQLSEMKKVSLQAVAHRKKFQLALSQFSRFIDHLLPISSDNPLTSLQQESFRGIMGITREYHQIFSQNFLHCWAHTAIDNPSSQTATDLCAISNRLHDFAQSFDEDAANVFDSADPQWLQFHILDLKAIIASFNQYITSPNPNPQVVDIMNEKLKSINNFLDECENEDIVPGARVFSPIPINYQIWRIEHSDFIEESEEGSGGLAVVYFGHFLKTGEEVAIKKLKFSKLSGAHLRVFQREVTILATAQHPTLLKFIGATDTMPFCILTEWMPGGSLYHELHQYHNLSATQLTICAIDIARGMNFLHSMQIIHRDLKSLNVLLDSEGRAKICDFGFSRYKTKDEETMTQNVGTPHWMAPELLGGSTTYNEKIDVYAYGIVLWEILTKKLPYSGLESTMIIGQVLLNNIRPAIPDGTPPGLRSLIESCWARDAESRPSFAEILKCWRSGEVIYPDADREIVRRHLDETLDEQDRASNDVESHLSSEESPGLLEFAETLEKDGIPADLVERCWENLLSLPHEGLEDVFVNCLALFFKTTAASRAVSKLRTMPAGSVPRKVAIECVTLIPTGDPTQDDDIVMIACKNGAACEAAIHALQHRHLKIALEVIARKGIIPKHKDIIIQTCIRCFSVRDDPLVSVAALRCLVGNNAVKQISIQHIKEFINSRNTTLKNAALIAAAKMADENVKMPNDLIESLISNWHEQSLAGIFLVKSCKNIETASYILNRLAYGIPPTSDLTLRILIQISKHVELRKQLKTTIEQLIIGRSNPAITKALSILRNLPDNG</sequence>
<dbReference type="InterPro" id="IPR016024">
    <property type="entry name" value="ARM-type_fold"/>
</dbReference>